<dbReference type="EMBL" id="FOJN01000001">
    <property type="protein sequence ID" value="SFA38648.1"/>
    <property type="molecule type" value="Genomic_DNA"/>
</dbReference>
<evidence type="ECO:0000256" key="1">
    <source>
        <dbReference type="SAM" id="MobiDB-lite"/>
    </source>
</evidence>
<dbReference type="Proteomes" id="UP000182054">
    <property type="component" value="Unassembled WGS sequence"/>
</dbReference>
<protein>
    <submittedName>
        <fullName evidence="2">Uncharacterized protein</fullName>
    </submittedName>
</protein>
<feature type="compositionally biased region" description="Gly residues" evidence="1">
    <location>
        <begin position="74"/>
        <end position="89"/>
    </location>
</feature>
<evidence type="ECO:0000313" key="2">
    <source>
        <dbReference type="EMBL" id="SFA38648.1"/>
    </source>
</evidence>
<dbReference type="AlphaFoldDB" id="A0A1I0SGL7"/>
<sequence>MIVDCGDCSVRGDACSDCVMSVLLGVPAVPSGSDVAPVGGLAHARRLRLEQDEQEAMRVLADGGLIPRLRLVRGGGTGTTGRAAGGSGHGSEHVAG</sequence>
<name>A0A1I0SGL7_9NOCA</name>
<organism evidence="2 3">
    <name type="scientific">Rhodococcoides kroppenstedtii</name>
    <dbReference type="NCBI Taxonomy" id="293050"/>
    <lineage>
        <taxon>Bacteria</taxon>
        <taxon>Bacillati</taxon>
        <taxon>Actinomycetota</taxon>
        <taxon>Actinomycetes</taxon>
        <taxon>Mycobacteriales</taxon>
        <taxon>Nocardiaceae</taxon>
        <taxon>Rhodococcoides</taxon>
    </lineage>
</organism>
<dbReference type="RefSeq" id="WP_211267514.1">
    <property type="nucleotide sequence ID" value="NZ_JBHUXP010000015.1"/>
</dbReference>
<proteinExistence type="predicted"/>
<evidence type="ECO:0000313" key="3">
    <source>
        <dbReference type="Proteomes" id="UP000182054"/>
    </source>
</evidence>
<gene>
    <name evidence="2" type="ORF">SAMN05444374_101167</name>
</gene>
<reference evidence="2 3" key="1">
    <citation type="submission" date="2016-10" db="EMBL/GenBank/DDBJ databases">
        <authorList>
            <person name="de Groot N.N."/>
        </authorList>
    </citation>
    <scope>NUCLEOTIDE SEQUENCE [LARGE SCALE GENOMIC DNA]</scope>
    <source>
        <strain evidence="2 3">DSM 44908</strain>
    </source>
</reference>
<accession>A0A1I0SGL7</accession>
<feature type="region of interest" description="Disordered" evidence="1">
    <location>
        <begin position="74"/>
        <end position="96"/>
    </location>
</feature>